<dbReference type="Proteomes" id="UP000800200">
    <property type="component" value="Unassembled WGS sequence"/>
</dbReference>
<gene>
    <name evidence="3" type="ORF">K469DRAFT_687387</name>
</gene>
<proteinExistence type="predicted"/>
<evidence type="ECO:0000313" key="4">
    <source>
        <dbReference type="Proteomes" id="UP000800200"/>
    </source>
</evidence>
<feature type="compositionally biased region" description="Low complexity" evidence="1">
    <location>
        <begin position="574"/>
        <end position="584"/>
    </location>
</feature>
<dbReference type="SUPFAM" id="SSF53955">
    <property type="entry name" value="Lysozyme-like"/>
    <property type="match status" value="1"/>
</dbReference>
<dbReference type="Pfam" id="PF24585">
    <property type="entry name" value="YunG"/>
    <property type="match status" value="1"/>
</dbReference>
<dbReference type="EMBL" id="ML994823">
    <property type="protein sequence ID" value="KAF2174577.1"/>
    <property type="molecule type" value="Genomic_DNA"/>
</dbReference>
<keyword evidence="4" id="KW-1185">Reference proteome</keyword>
<dbReference type="InterPro" id="IPR056238">
    <property type="entry name" value="YunG-like"/>
</dbReference>
<feature type="compositionally biased region" description="Basic residues" evidence="1">
    <location>
        <begin position="638"/>
        <end position="659"/>
    </location>
</feature>
<dbReference type="Pfam" id="PF01464">
    <property type="entry name" value="SLT"/>
    <property type="match status" value="1"/>
</dbReference>
<feature type="region of interest" description="Disordered" evidence="1">
    <location>
        <begin position="1430"/>
        <end position="1459"/>
    </location>
</feature>
<feature type="compositionally biased region" description="Low complexity" evidence="1">
    <location>
        <begin position="759"/>
        <end position="774"/>
    </location>
</feature>
<feature type="region of interest" description="Disordered" evidence="1">
    <location>
        <begin position="541"/>
        <end position="676"/>
    </location>
</feature>
<evidence type="ECO:0000313" key="3">
    <source>
        <dbReference type="EMBL" id="KAF2174577.1"/>
    </source>
</evidence>
<evidence type="ECO:0000259" key="2">
    <source>
        <dbReference type="Pfam" id="PF01464"/>
    </source>
</evidence>
<dbReference type="Gene3D" id="1.10.530.10">
    <property type="match status" value="1"/>
</dbReference>
<feature type="domain" description="Transglycosylase SLT" evidence="2">
    <location>
        <begin position="1333"/>
        <end position="1407"/>
    </location>
</feature>
<protein>
    <recommendedName>
        <fullName evidence="2">Transglycosylase SLT domain-containing protein</fullName>
    </recommendedName>
</protein>
<sequence>MATIPVRNLAERGILRDPHPYDLPPNAFTNGSNVRFEVGKARRAPIFRTVQADLPKDPQHVVGYQPSIGFDVTFVGCQDGSILKLNDSTLTDVTPTGRTLGSSAAPWTSTFSGDVLYLNRPSHVPAALRPADSRFVALPNWDATHRCRSLRAFKDVLFAINLTRGVDAYPTSFRWSDIALAGQVPRSWDTSDLSTVANEVLLAQLDSPLVDGLPLKNAMILYSGTQVLTVEYTGSMENAGQNLFVNRTIFTEGGMMAPNCAAEVEGKHFVFGVNDLYVHDGTAKDSIADGRVREWVFKNLNARLSDRCFVQHMPRYNEVLFGFVSGDSGSTFRNPTRCNRAAVYNYVSGAWSFGDLPNVSGGTLVNLDQTLTWRGAGERKWGGTGGTWYDLKDGFEKHVLFAASMLAGGAPSHRLLAYDHMDRGALAQPFDESCNGPAFLERIGIDLDEAGSDLATYKICKRIYPQVSTYRDTPLQIQVGSSMTPAGPVAWGPKTPFDPKRDYKVDMRQGGRYLAIRFFLDTPADFEISGFDAERAPVPAGGAAAHRLGPPRRPGLRPPARHLGAIPTPRRDAAPGAGTVAAATLGSVSRAPDRPRRLRHGGAARPQTARGRRCGVPGQRENPGAGPGSRSAPERPVARHRHPVRRHHRAVRVRPHRPRDGRPMAAGVRRPRDHPSAVVRAAHPAHRSPRGPPVAALLQPRRRAEHQAHPLAHLGRLPASAGGAERGRRAPVPSLHPDYFMCDVTAAVVGGTAIAGAAASASSSGKKTSTSTSSNTPWAPQGDQLQYAFGQARDIYDNAQNLPAWEATNSTTAAQNDTQREGYALAADYARGTGTALANQAAATGSSLMGASGDYLSNAQSLAANGAGTANTTAQGVLTGMANGQTAATTQAGATGLTGQTGALSTAQTLAANGMSDNSAQMQAGIGTFYNTDQVTAAQQAARDDITNTLSTKTLPSLNAQAMSGGNVNSARAGAAESVARGEAARAIATSDANISTQAYNTAVNAALTNQAQQNSLALQGNSQASSTAGALSTLGESQRQANQNTQLQAATTLGSQDTANRSLDAQTKLSANGQLGTAIGLGYQGAQLGSDLTTSNANAIISQGDAQQAEEQRQITEAQQQYYAQENRDKQNLTDYYGIVGSGNWGGTSSSSSTTPGISSLAAGLTGALGGAAMGYGMTQSGGVLSGIGKTTAPASYRPNSTRILAWLNCEVGMAPTPDRILPLLQKSWSLDTSRQWLPENPARGQCNVTALVVQDIFGGEILKTEAPGGWHFYNRVHAVASPFRGTADHIIECPPGQEPMMAFNSYPALSGAVHYLESRNGTAPGIYGDGGLAAGPMQVHQAALTDVNRAYGWNYSHQQLADDPAVGKKVGDAYLALMRQKYGRDDYALGAYNAGPGAMDRAISSGQGLAALPPGAQRYVREGLDRLGAAPPEGALATAPTNTSSTPMPSPFSSQYPNAADLLQVPEETPYVRDQSTPWLALGAGLLSSADPREAMSAGAAGLAKAQGQANKDEQAARQAAQDRAIRLAQARATLGSADIARRIQMDQFGQTLAANQQNRADNLLLHRDQMSMQEQLRRDQMAANQQRWDADRDARADLIQQRAEAVAQAAKDKQDAADGAARDRRMLSVTKDELPMIERLTSSRDTVQRGQVILNQLDNGELELGPVANTVGRARNLVGMSSTNSQNLAELERYVTTTVNSILNQAKGPQTDQDAIRARDNILANITDKEVVKQGLGKLLEIQRNLHNDTTSQIQGRRKALGLEPADLTSYQLTIPEAAPAATGDDGIKNIRRIK</sequence>
<dbReference type="InterPro" id="IPR008258">
    <property type="entry name" value="Transglycosylase_SLT_dom_1"/>
</dbReference>
<feature type="compositionally biased region" description="Low complexity" evidence="1">
    <location>
        <begin position="1440"/>
        <end position="1456"/>
    </location>
</feature>
<name>A0A6A6D5C7_9PEZI</name>
<evidence type="ECO:0000256" key="1">
    <source>
        <dbReference type="SAM" id="MobiDB-lite"/>
    </source>
</evidence>
<accession>A0A6A6D5C7</accession>
<dbReference type="InterPro" id="IPR023346">
    <property type="entry name" value="Lysozyme-like_dom_sf"/>
</dbReference>
<dbReference type="CDD" id="cd00254">
    <property type="entry name" value="LT-like"/>
    <property type="match status" value="1"/>
</dbReference>
<organism evidence="3 4">
    <name type="scientific">Zopfia rhizophila CBS 207.26</name>
    <dbReference type="NCBI Taxonomy" id="1314779"/>
    <lineage>
        <taxon>Eukaryota</taxon>
        <taxon>Fungi</taxon>
        <taxon>Dikarya</taxon>
        <taxon>Ascomycota</taxon>
        <taxon>Pezizomycotina</taxon>
        <taxon>Dothideomycetes</taxon>
        <taxon>Dothideomycetes incertae sedis</taxon>
        <taxon>Zopfiaceae</taxon>
        <taxon>Zopfia</taxon>
    </lineage>
</organism>
<reference evidence="3" key="1">
    <citation type="journal article" date="2020" name="Stud. Mycol.">
        <title>101 Dothideomycetes genomes: a test case for predicting lifestyles and emergence of pathogens.</title>
        <authorList>
            <person name="Haridas S."/>
            <person name="Albert R."/>
            <person name="Binder M."/>
            <person name="Bloem J."/>
            <person name="Labutti K."/>
            <person name="Salamov A."/>
            <person name="Andreopoulos B."/>
            <person name="Baker S."/>
            <person name="Barry K."/>
            <person name="Bills G."/>
            <person name="Bluhm B."/>
            <person name="Cannon C."/>
            <person name="Castanera R."/>
            <person name="Culley D."/>
            <person name="Daum C."/>
            <person name="Ezra D."/>
            <person name="Gonzalez J."/>
            <person name="Henrissat B."/>
            <person name="Kuo A."/>
            <person name="Liang C."/>
            <person name="Lipzen A."/>
            <person name="Lutzoni F."/>
            <person name="Magnuson J."/>
            <person name="Mondo S."/>
            <person name="Nolan M."/>
            <person name="Ohm R."/>
            <person name="Pangilinan J."/>
            <person name="Park H.-J."/>
            <person name="Ramirez L."/>
            <person name="Alfaro M."/>
            <person name="Sun H."/>
            <person name="Tritt A."/>
            <person name="Yoshinaga Y."/>
            <person name="Zwiers L.-H."/>
            <person name="Turgeon B."/>
            <person name="Goodwin S."/>
            <person name="Spatafora J."/>
            <person name="Crous P."/>
            <person name="Grigoriev I."/>
        </authorList>
    </citation>
    <scope>NUCLEOTIDE SEQUENCE</scope>
    <source>
        <strain evidence="3">CBS 207.26</strain>
    </source>
</reference>
<feature type="region of interest" description="Disordered" evidence="1">
    <location>
        <begin position="759"/>
        <end position="782"/>
    </location>
</feature>